<dbReference type="EMBL" id="MFKU01000015">
    <property type="protein sequence ID" value="OGG48303.1"/>
    <property type="molecule type" value="Genomic_DNA"/>
</dbReference>
<gene>
    <name evidence="1" type="ORF">A2678_00285</name>
</gene>
<organism evidence="1 2">
    <name type="scientific">Candidatus Kaiserbacteria bacterium RIFCSPHIGHO2_01_FULL_53_31</name>
    <dbReference type="NCBI Taxonomy" id="1798481"/>
    <lineage>
        <taxon>Bacteria</taxon>
        <taxon>Candidatus Kaiseribacteriota</taxon>
    </lineage>
</organism>
<dbReference type="NCBIfam" id="TIGR02532">
    <property type="entry name" value="IV_pilin_GFxxxE"/>
    <property type="match status" value="1"/>
</dbReference>
<dbReference type="Proteomes" id="UP000178815">
    <property type="component" value="Unassembled WGS sequence"/>
</dbReference>
<dbReference type="Pfam" id="PF07963">
    <property type="entry name" value="N_methyl"/>
    <property type="match status" value="1"/>
</dbReference>
<name>A0A1F6CGE3_9BACT</name>
<protein>
    <recommendedName>
        <fullName evidence="3">Type II secretion system protein J</fullName>
    </recommendedName>
</protein>
<evidence type="ECO:0000313" key="2">
    <source>
        <dbReference type="Proteomes" id="UP000178815"/>
    </source>
</evidence>
<reference evidence="1 2" key="1">
    <citation type="journal article" date="2016" name="Nat. Commun.">
        <title>Thousands of microbial genomes shed light on interconnected biogeochemical processes in an aquifer system.</title>
        <authorList>
            <person name="Anantharaman K."/>
            <person name="Brown C.T."/>
            <person name="Hug L.A."/>
            <person name="Sharon I."/>
            <person name="Castelle C.J."/>
            <person name="Probst A.J."/>
            <person name="Thomas B.C."/>
            <person name="Singh A."/>
            <person name="Wilkins M.J."/>
            <person name="Karaoz U."/>
            <person name="Brodie E.L."/>
            <person name="Williams K.H."/>
            <person name="Hubbard S.S."/>
            <person name="Banfield J.F."/>
        </authorList>
    </citation>
    <scope>NUCLEOTIDE SEQUENCE [LARGE SCALE GENOMIC DNA]</scope>
</reference>
<accession>A0A1F6CGE3</accession>
<dbReference type="SUPFAM" id="SSF54523">
    <property type="entry name" value="Pili subunits"/>
    <property type="match status" value="1"/>
</dbReference>
<evidence type="ECO:0008006" key="3">
    <source>
        <dbReference type="Google" id="ProtNLM"/>
    </source>
</evidence>
<comment type="caution">
    <text evidence="1">The sequence shown here is derived from an EMBL/GenBank/DDBJ whole genome shotgun (WGS) entry which is preliminary data.</text>
</comment>
<dbReference type="InterPro" id="IPR012902">
    <property type="entry name" value="N_methyl_site"/>
</dbReference>
<dbReference type="AlphaFoldDB" id="A0A1F6CGE3"/>
<evidence type="ECO:0000313" key="1">
    <source>
        <dbReference type="EMBL" id="OGG48303.1"/>
    </source>
</evidence>
<dbReference type="InterPro" id="IPR045584">
    <property type="entry name" value="Pilin-like"/>
</dbReference>
<proteinExistence type="predicted"/>
<sequence length="195" mass="21293">MIKTSMKYEIRGMSGFTLIEALVAVAIIAISVGGPLYAASRALVAAQNSRNQLTALYLAQEGIEYVRLVRDNEYLKSYQRGGSDISTNAWNAFDTVINPCTASAGCTLEPALNPGVGSGLALTKCTTVCTPLYLDNGSHRYSQYGGSNKTLQPYTRTIRVEDVSADDKRVISEVIWKSRGRDFSVLITDHLTSWQ</sequence>
<dbReference type="STRING" id="1798481.A2678_00285"/>